<reference evidence="2" key="1">
    <citation type="submission" date="2021-02" db="EMBL/GenBank/DDBJ databases">
        <title>Genome-Resolved Metagenomics of a Microbial Community Performing Photosynthetic Biological Nutrient Removal.</title>
        <authorList>
            <person name="Mcdaniel E.A."/>
        </authorList>
    </citation>
    <scope>NUCLEOTIDE SEQUENCE</scope>
    <source>
        <strain evidence="2">UWPOB_OBS1</strain>
    </source>
</reference>
<dbReference type="AlphaFoldDB" id="A0A8J7PEP7"/>
<evidence type="ECO:0000313" key="2">
    <source>
        <dbReference type="EMBL" id="MBN8659892.1"/>
    </source>
</evidence>
<organism evidence="2 3">
    <name type="scientific">Candidatus Obscuribacter phosphatis</name>
    <dbReference type="NCBI Taxonomy" id="1906157"/>
    <lineage>
        <taxon>Bacteria</taxon>
        <taxon>Bacillati</taxon>
        <taxon>Candidatus Melainabacteria</taxon>
        <taxon>Candidatus Obscuribacterales</taxon>
        <taxon>Candidatus Obscuribacteraceae</taxon>
        <taxon>Candidatus Obscuribacter</taxon>
    </lineage>
</organism>
<dbReference type="EMBL" id="JAFLCK010000006">
    <property type="protein sequence ID" value="MBN8659892.1"/>
    <property type="molecule type" value="Genomic_DNA"/>
</dbReference>
<dbReference type="InterPro" id="IPR013486">
    <property type="entry name" value="SpoIID/LytB"/>
</dbReference>
<dbReference type="Pfam" id="PF08486">
    <property type="entry name" value="SpoIID"/>
    <property type="match status" value="1"/>
</dbReference>
<name>A0A8J7PEP7_9BACT</name>
<dbReference type="InterPro" id="IPR013693">
    <property type="entry name" value="SpoIID/LytB_N"/>
</dbReference>
<evidence type="ECO:0000259" key="1">
    <source>
        <dbReference type="Pfam" id="PF08486"/>
    </source>
</evidence>
<feature type="domain" description="Sporulation stage II protein D amidase enhancer LytB N-terminal" evidence="1">
    <location>
        <begin position="109"/>
        <end position="196"/>
    </location>
</feature>
<accession>A0A8J7PEP7</accession>
<sequence length="435" mass="47439">MQVWVGLTTSDLTGLEHSPGLSFRAQSGTMQVCQGGRVLFDTASLRVHSADQVLSAEGKKVSLREPVILKTAGRTSAFYIDNLKRAGIKGAPFYRGDIRIAKSGNKVRVSLFLDLDSYLAGVLAAEMPASYHIEALKGQALCARTYALHPRLPHDLDKVNVCDSFLCCQYFAGHSAALDARIDKAISATASEVLVFDDKPILALFSSNAGGHTENYENCFSDPLTGAFPPPPLPYLKGVAEGRFAVAAGGEDFLRYLWGNRQNKTFSADAWSGKFHFLHSFSSESLEAHMHHVAEKLAGDRESAPFVVPASSGFGRILGLRVLKRGVSGVAIELSVDTDKGNWIFKKELVIRKLFENADLKLKRLNSARIFFDQDFQAAPRGAKVKTLRSLTVYGLGYGHGVGFQQQGAQGHALKGLDYRAILSHYFNGVNIEKV</sequence>
<proteinExistence type="predicted"/>
<gene>
    <name evidence="2" type="ORF">J0M35_05985</name>
</gene>
<evidence type="ECO:0000313" key="3">
    <source>
        <dbReference type="Proteomes" id="UP000664277"/>
    </source>
</evidence>
<protein>
    <submittedName>
        <fullName evidence="2">SpoIID/LytB domain-containing protein</fullName>
    </submittedName>
</protein>
<comment type="caution">
    <text evidence="2">The sequence shown here is derived from an EMBL/GenBank/DDBJ whole genome shotgun (WGS) entry which is preliminary data.</text>
</comment>
<dbReference type="GO" id="GO:0030435">
    <property type="term" value="P:sporulation resulting in formation of a cellular spore"/>
    <property type="evidence" value="ECO:0007669"/>
    <property type="project" value="InterPro"/>
</dbReference>
<dbReference type="Proteomes" id="UP000664277">
    <property type="component" value="Unassembled WGS sequence"/>
</dbReference>
<dbReference type="NCBIfam" id="TIGR02669">
    <property type="entry name" value="SpoIID_LytB"/>
    <property type="match status" value="1"/>
</dbReference>